<dbReference type="EMBL" id="OCND01000008">
    <property type="protein sequence ID" value="SOD55857.1"/>
    <property type="molecule type" value="Genomic_DNA"/>
</dbReference>
<keyword evidence="3" id="KW-1185">Reference proteome</keyword>
<organism evidence="2 3">
    <name type="scientific">Pseudoxanthomonas wuyuanensis</name>
    <dbReference type="NCBI Taxonomy" id="1073196"/>
    <lineage>
        <taxon>Bacteria</taxon>
        <taxon>Pseudomonadati</taxon>
        <taxon>Pseudomonadota</taxon>
        <taxon>Gammaproteobacteria</taxon>
        <taxon>Lysobacterales</taxon>
        <taxon>Lysobacteraceae</taxon>
        <taxon>Pseudoxanthomonas</taxon>
    </lineage>
</organism>
<dbReference type="AlphaFoldDB" id="A0A286DB37"/>
<evidence type="ECO:0000313" key="3">
    <source>
        <dbReference type="Proteomes" id="UP000219374"/>
    </source>
</evidence>
<reference evidence="2 3" key="1">
    <citation type="submission" date="2017-09" db="EMBL/GenBank/DDBJ databases">
        <authorList>
            <person name="Ehlers B."/>
            <person name="Leendertz F.H."/>
        </authorList>
    </citation>
    <scope>NUCLEOTIDE SEQUENCE [LARGE SCALE GENOMIC DNA]</scope>
    <source>
        <strain evidence="2 3">CGMCC 1.10978</strain>
    </source>
</reference>
<feature type="chain" id="PRO_5012538325" evidence="1">
    <location>
        <begin position="25"/>
        <end position="218"/>
    </location>
</feature>
<evidence type="ECO:0000256" key="1">
    <source>
        <dbReference type="SAM" id="SignalP"/>
    </source>
</evidence>
<gene>
    <name evidence="2" type="ORF">SAMN06296416_10850</name>
</gene>
<accession>A0A286DB37</accession>
<protein>
    <submittedName>
        <fullName evidence="2">Uncharacterized protein</fullName>
    </submittedName>
</protein>
<name>A0A286DB37_9GAMM</name>
<dbReference type="RefSeq" id="WP_238394567.1">
    <property type="nucleotide sequence ID" value="NZ_OCND01000008.1"/>
</dbReference>
<evidence type="ECO:0000313" key="2">
    <source>
        <dbReference type="EMBL" id="SOD55857.1"/>
    </source>
</evidence>
<dbReference type="Proteomes" id="UP000219374">
    <property type="component" value="Unassembled WGS sequence"/>
</dbReference>
<sequence>MRRRVAAATTLLAAAVLISSGAQARQCQVDLGRGWPPATDNYGNAVEQLFHEQAQPALSLVWLPSRGKETGLSLTPGVAGAQWMLRHSQAEERVYNWSNSGSRGGVQLRVEQPARQHEAPIPAELAQRLVALWRQSLEQAVPAELAAGVQEGNVLSFVVDGERFSGAIPGCGPTERMLEQAALMIEATTDKQSKRERRWLKLEASLENLQQSLADSNG</sequence>
<keyword evidence="1" id="KW-0732">Signal</keyword>
<proteinExistence type="predicted"/>
<feature type="signal peptide" evidence="1">
    <location>
        <begin position="1"/>
        <end position="24"/>
    </location>
</feature>